<evidence type="ECO:0000256" key="9">
    <source>
        <dbReference type="ARBA" id="ARBA00022989"/>
    </source>
</evidence>
<keyword evidence="13" id="KW-0407">Ion channel</keyword>
<feature type="transmembrane region" description="Helical" evidence="14">
    <location>
        <begin position="348"/>
        <end position="367"/>
    </location>
</feature>
<dbReference type="AlphaFoldDB" id="A0AA36J9Y3"/>
<dbReference type="Proteomes" id="UP001178507">
    <property type="component" value="Unassembled WGS sequence"/>
</dbReference>
<reference evidence="16" key="1">
    <citation type="submission" date="2023-08" db="EMBL/GenBank/DDBJ databases">
        <authorList>
            <person name="Chen Y."/>
            <person name="Shah S."/>
            <person name="Dougan E. K."/>
            <person name="Thang M."/>
            <person name="Chan C."/>
        </authorList>
    </citation>
    <scope>NUCLEOTIDE SEQUENCE</scope>
</reference>
<evidence type="ECO:0000256" key="7">
    <source>
        <dbReference type="ARBA" id="ARBA00022837"/>
    </source>
</evidence>
<dbReference type="Pfam" id="PF00520">
    <property type="entry name" value="Ion_trans"/>
    <property type="match status" value="1"/>
</dbReference>
<feature type="transmembrane region" description="Helical" evidence="14">
    <location>
        <begin position="438"/>
        <end position="461"/>
    </location>
</feature>
<dbReference type="PROSITE" id="PS00018">
    <property type="entry name" value="EF_HAND_1"/>
    <property type="match status" value="2"/>
</dbReference>
<dbReference type="SMART" id="SM00054">
    <property type="entry name" value="EFh"/>
    <property type="match status" value="2"/>
</dbReference>
<evidence type="ECO:0000256" key="6">
    <source>
        <dbReference type="ARBA" id="ARBA00022692"/>
    </source>
</evidence>
<dbReference type="PANTHER" id="PTHR45628">
    <property type="entry name" value="VOLTAGE-DEPENDENT CALCIUM CHANNEL TYPE A SUBUNIT ALPHA-1"/>
    <property type="match status" value="1"/>
</dbReference>
<keyword evidence="8" id="KW-0851">Voltage-gated channel</keyword>
<keyword evidence="6 14" id="KW-0812">Transmembrane</keyword>
<keyword evidence="2" id="KW-0813">Transport</keyword>
<dbReference type="Gene3D" id="1.10.287.70">
    <property type="match status" value="1"/>
</dbReference>
<feature type="transmembrane region" description="Helical" evidence="14">
    <location>
        <begin position="244"/>
        <end position="264"/>
    </location>
</feature>
<feature type="domain" description="EF-hand" evidence="15">
    <location>
        <begin position="485"/>
        <end position="520"/>
    </location>
</feature>
<keyword evidence="9 14" id="KW-1133">Transmembrane helix</keyword>
<dbReference type="PANTHER" id="PTHR45628:SF7">
    <property type="entry name" value="VOLTAGE-DEPENDENT CALCIUM CHANNEL TYPE A SUBUNIT ALPHA-1"/>
    <property type="match status" value="1"/>
</dbReference>
<evidence type="ECO:0000256" key="12">
    <source>
        <dbReference type="ARBA" id="ARBA00023180"/>
    </source>
</evidence>
<evidence type="ECO:0000256" key="1">
    <source>
        <dbReference type="ARBA" id="ARBA00004141"/>
    </source>
</evidence>
<keyword evidence="3" id="KW-0597">Phosphoprotein</keyword>
<evidence type="ECO:0000313" key="16">
    <source>
        <dbReference type="EMBL" id="CAJ1401229.1"/>
    </source>
</evidence>
<keyword evidence="12" id="KW-0325">Glycoprotein</keyword>
<protein>
    <recommendedName>
        <fullName evidence="15">EF-hand domain-containing protein</fullName>
    </recommendedName>
</protein>
<comment type="caution">
    <text evidence="16">The sequence shown here is derived from an EMBL/GenBank/DDBJ whole genome shotgun (WGS) entry which is preliminary data.</text>
</comment>
<keyword evidence="5" id="KW-0107">Calcium channel</keyword>
<dbReference type="InterPro" id="IPR050599">
    <property type="entry name" value="VDCC_alpha-1_subunit"/>
</dbReference>
<evidence type="ECO:0000256" key="5">
    <source>
        <dbReference type="ARBA" id="ARBA00022673"/>
    </source>
</evidence>
<dbReference type="Gene3D" id="1.20.120.350">
    <property type="entry name" value="Voltage-gated potassium channels. Chain C"/>
    <property type="match status" value="1"/>
</dbReference>
<name>A0AA36J9Y3_9DINO</name>
<dbReference type="PROSITE" id="PS50222">
    <property type="entry name" value="EF_HAND_2"/>
    <property type="match status" value="2"/>
</dbReference>
<feature type="domain" description="EF-hand" evidence="15">
    <location>
        <begin position="528"/>
        <end position="563"/>
    </location>
</feature>
<dbReference type="Pfam" id="PF13202">
    <property type="entry name" value="EF-hand_5"/>
    <property type="match status" value="1"/>
</dbReference>
<dbReference type="InterPro" id="IPR011992">
    <property type="entry name" value="EF-hand-dom_pair"/>
</dbReference>
<keyword evidence="17" id="KW-1185">Reference proteome</keyword>
<proteinExistence type="predicted"/>
<sequence length="615" mass="69218">MAPDANAGEQLSFKQKLSEVQTSFAALHERIASLEDGYMQDLETAISQRIRENGKVKKLRKKKRKESSVAQVCPTLPEPEEDIEAEATDTASYIGEEGMALGDEKREARCTFKLDEALEVPRSKSTRSRQNTLGPVASFRMRTIRATGMSGPLDPVMAAATNNEEELGKRLLVAKNKLNSCRDHSILQKVANFLRTAMGKHQDAGQPSEIRWLIFEFFAACMIAANSLALGVEVQYSSQNSANSAVLMGFSLFFANWFILEVIIRMRVVGIGPFFCDDDRVWNLFDLALAFVSVFELSMVVFGSNAKSSFSSIKAIKILRMVRLFRVFRFFRQLATLALMVADSVRQLLWALVMFLLIMYVFAITLTSSCSDWLKERVDFEADWQEQVGNSTELGVKEVHHFFGSLPRSVYTLFQTTLGGISWYEVTDALAHVDSMSFALMFAYIIFTILALMNVFTGVFVDNAVQNSKKQRKIQIDEALDKKRTMLDQMIEFFVATDLDGDGTISLEEIQVLLEDPVMSAYFDMIGFRPSDAKMLAQLLDRDGSGEVTLTEFIAGCDRMRGEAKGVDVHLLLLECYQISERIERLEKALPGSPPPTPTRQSRLSHYLQRLSSFR</sequence>
<dbReference type="InterPro" id="IPR005821">
    <property type="entry name" value="Ion_trans_dom"/>
</dbReference>
<keyword evidence="7" id="KW-0106">Calcium</keyword>
<dbReference type="GO" id="GO:0005509">
    <property type="term" value="F:calcium ion binding"/>
    <property type="evidence" value="ECO:0007669"/>
    <property type="project" value="InterPro"/>
</dbReference>
<accession>A0AA36J9Y3</accession>
<comment type="subcellular location">
    <subcellularLocation>
        <location evidence="1">Membrane</location>
        <topology evidence="1">Multi-pass membrane protein</topology>
    </subcellularLocation>
</comment>
<evidence type="ECO:0000256" key="8">
    <source>
        <dbReference type="ARBA" id="ARBA00022882"/>
    </source>
</evidence>
<evidence type="ECO:0000256" key="13">
    <source>
        <dbReference type="ARBA" id="ARBA00023303"/>
    </source>
</evidence>
<dbReference type="SUPFAM" id="SSF81324">
    <property type="entry name" value="Voltage-gated potassium channels"/>
    <property type="match status" value="1"/>
</dbReference>
<evidence type="ECO:0000259" key="15">
    <source>
        <dbReference type="PROSITE" id="PS50222"/>
    </source>
</evidence>
<dbReference type="SUPFAM" id="SSF47473">
    <property type="entry name" value="EF-hand"/>
    <property type="match status" value="1"/>
</dbReference>
<evidence type="ECO:0000256" key="2">
    <source>
        <dbReference type="ARBA" id="ARBA00022448"/>
    </source>
</evidence>
<feature type="transmembrane region" description="Helical" evidence="14">
    <location>
        <begin position="212"/>
        <end position="232"/>
    </location>
</feature>
<feature type="transmembrane region" description="Helical" evidence="14">
    <location>
        <begin position="284"/>
        <end position="303"/>
    </location>
</feature>
<evidence type="ECO:0000256" key="4">
    <source>
        <dbReference type="ARBA" id="ARBA00022568"/>
    </source>
</evidence>
<evidence type="ECO:0000256" key="3">
    <source>
        <dbReference type="ARBA" id="ARBA00022553"/>
    </source>
</evidence>
<organism evidence="16 17">
    <name type="scientific">Effrenium voratum</name>
    <dbReference type="NCBI Taxonomy" id="2562239"/>
    <lineage>
        <taxon>Eukaryota</taxon>
        <taxon>Sar</taxon>
        <taxon>Alveolata</taxon>
        <taxon>Dinophyceae</taxon>
        <taxon>Suessiales</taxon>
        <taxon>Symbiodiniaceae</taxon>
        <taxon>Effrenium</taxon>
    </lineage>
</organism>
<dbReference type="InterPro" id="IPR018247">
    <property type="entry name" value="EF_Hand_1_Ca_BS"/>
</dbReference>
<dbReference type="CDD" id="cd00051">
    <property type="entry name" value="EFh"/>
    <property type="match status" value="1"/>
</dbReference>
<evidence type="ECO:0000313" key="17">
    <source>
        <dbReference type="Proteomes" id="UP001178507"/>
    </source>
</evidence>
<evidence type="ECO:0000256" key="14">
    <source>
        <dbReference type="SAM" id="Phobius"/>
    </source>
</evidence>
<dbReference type="EMBL" id="CAUJNA010003405">
    <property type="protein sequence ID" value="CAJ1401229.1"/>
    <property type="molecule type" value="Genomic_DNA"/>
</dbReference>
<keyword evidence="4" id="KW-0109">Calcium transport</keyword>
<dbReference type="InterPro" id="IPR027359">
    <property type="entry name" value="Volt_channel_dom_sf"/>
</dbReference>
<dbReference type="GO" id="GO:0005891">
    <property type="term" value="C:voltage-gated calcium channel complex"/>
    <property type="evidence" value="ECO:0007669"/>
    <property type="project" value="TreeGrafter"/>
</dbReference>
<keyword evidence="11 14" id="KW-0472">Membrane</keyword>
<evidence type="ECO:0000256" key="11">
    <source>
        <dbReference type="ARBA" id="ARBA00023136"/>
    </source>
</evidence>
<evidence type="ECO:0000256" key="10">
    <source>
        <dbReference type="ARBA" id="ARBA00023065"/>
    </source>
</evidence>
<dbReference type="InterPro" id="IPR002048">
    <property type="entry name" value="EF_hand_dom"/>
</dbReference>
<dbReference type="GO" id="GO:0098703">
    <property type="term" value="P:calcium ion import across plasma membrane"/>
    <property type="evidence" value="ECO:0007669"/>
    <property type="project" value="TreeGrafter"/>
</dbReference>
<gene>
    <name evidence="16" type="ORF">EVOR1521_LOCUS24417</name>
</gene>
<dbReference type="GO" id="GO:0008331">
    <property type="term" value="F:high voltage-gated calcium channel activity"/>
    <property type="evidence" value="ECO:0007669"/>
    <property type="project" value="TreeGrafter"/>
</dbReference>
<dbReference type="Gene3D" id="1.10.238.10">
    <property type="entry name" value="EF-hand"/>
    <property type="match status" value="1"/>
</dbReference>
<keyword evidence="10" id="KW-0406">Ion transport</keyword>